<gene>
    <name evidence="2" type="ORF">UFOPK2786_00199</name>
</gene>
<protein>
    <submittedName>
        <fullName evidence="2">Unannotated protein</fullName>
    </submittedName>
</protein>
<dbReference type="AlphaFoldDB" id="A0A6J6S9R6"/>
<evidence type="ECO:0000256" key="1">
    <source>
        <dbReference type="SAM" id="MobiDB-lite"/>
    </source>
</evidence>
<reference evidence="2" key="1">
    <citation type="submission" date="2020-05" db="EMBL/GenBank/DDBJ databases">
        <authorList>
            <person name="Chiriac C."/>
            <person name="Salcher M."/>
            <person name="Ghai R."/>
            <person name="Kavagutti S V."/>
        </authorList>
    </citation>
    <scope>NUCLEOTIDE SEQUENCE</scope>
</reference>
<name>A0A6J6S9R6_9ZZZZ</name>
<dbReference type="EMBL" id="CAEZYW010000017">
    <property type="protein sequence ID" value="CAB4731277.1"/>
    <property type="molecule type" value="Genomic_DNA"/>
</dbReference>
<accession>A0A6J6S9R6</accession>
<evidence type="ECO:0000313" key="2">
    <source>
        <dbReference type="EMBL" id="CAB4731277.1"/>
    </source>
</evidence>
<feature type="region of interest" description="Disordered" evidence="1">
    <location>
        <begin position="78"/>
        <end position="102"/>
    </location>
</feature>
<sequence>MHVLVDRVIRGGTVANVGVRDEANVLKDFEGPIDSGEIDAGRCALDLDEDLLGGAVPKALDRLKNKLPLRRDAKPVLAQPAVPVDDHEPGALSSTRFKVAAR</sequence>
<organism evidence="2">
    <name type="scientific">freshwater metagenome</name>
    <dbReference type="NCBI Taxonomy" id="449393"/>
    <lineage>
        <taxon>unclassified sequences</taxon>
        <taxon>metagenomes</taxon>
        <taxon>ecological metagenomes</taxon>
    </lineage>
</organism>
<proteinExistence type="predicted"/>